<comment type="caution">
    <text evidence="1">The sequence shown here is derived from an EMBL/GenBank/DDBJ whole genome shotgun (WGS) entry which is preliminary data.</text>
</comment>
<evidence type="ECO:0000313" key="2">
    <source>
        <dbReference type="Proteomes" id="UP001177021"/>
    </source>
</evidence>
<organism evidence="1 2">
    <name type="scientific">Trifolium pratense</name>
    <name type="common">Red clover</name>
    <dbReference type="NCBI Taxonomy" id="57577"/>
    <lineage>
        <taxon>Eukaryota</taxon>
        <taxon>Viridiplantae</taxon>
        <taxon>Streptophyta</taxon>
        <taxon>Embryophyta</taxon>
        <taxon>Tracheophyta</taxon>
        <taxon>Spermatophyta</taxon>
        <taxon>Magnoliopsida</taxon>
        <taxon>eudicotyledons</taxon>
        <taxon>Gunneridae</taxon>
        <taxon>Pentapetalae</taxon>
        <taxon>rosids</taxon>
        <taxon>fabids</taxon>
        <taxon>Fabales</taxon>
        <taxon>Fabaceae</taxon>
        <taxon>Papilionoideae</taxon>
        <taxon>50 kb inversion clade</taxon>
        <taxon>NPAAA clade</taxon>
        <taxon>Hologalegina</taxon>
        <taxon>IRL clade</taxon>
        <taxon>Trifolieae</taxon>
        <taxon>Trifolium</taxon>
    </lineage>
</organism>
<gene>
    <name evidence="1" type="ORF">MILVUS5_LOCUS23095</name>
</gene>
<proteinExistence type="predicted"/>
<dbReference type="EMBL" id="CASHSV030000206">
    <property type="protein sequence ID" value="CAJ2656334.1"/>
    <property type="molecule type" value="Genomic_DNA"/>
</dbReference>
<keyword evidence="2" id="KW-1185">Reference proteome</keyword>
<sequence>MDSNNWGPNQGTEPPGDTGDWRTQLQPDSRQRIVNKIMDTLRKHLPVSGSDGLHELRMIAQRFEDKIYTAATSQSDYLRKISMKMLTMENKSQNTTANNMQSNEGGPSNNPPDQGLVLQSQVLNQGQQQPRQQLLSQTIQNNGAPQPNFPSVSNLSQIPNQKIGQNSNTHQPGQNSASNAIGQNSNVQGMFPGSQRQMLGRQQVVPQQQQQQVVHQQQPHNPQQILYQQQLLKRKFQLTQQQQNLLQPNQLQSSQQSVMQTSSAMQPSSMMQTTLSSSLPQNQQSNNVQQSTQSRLQQHSQIIRQQQNSIAHQQQTPMTQQPNLHVQQQQQLVGPQSNTTNGQHAQMLGPQSNVDDTQKSQRLHPQQNNLMNLQQRQQQQQLLNQQNNLTNINQQSGNNVPGLQQQQLFGTESGNQGIQTSNHSAHMLQQSKVSMQQQLQQNASKLLPSQSQQSQTQASQQQLMSQIHNHPAQMQQPNPLQRDMQQKLQASGSLLQQQSVLDQQKQLYQSQRGLPETSTTSVDSTIQTAQPSGADGQEEVYQKLQTLKENYLSDINEIYQKVSLKLQQVQSMSTETLTAAVNDISSVVSMSDMIAGAAPGNGSRAAVGEDLVSMTNCRLQARNFITQDGTSGIRKIKRYTSARPLNVVSSAGSKNDSTNQLSASEASQQESTATSNVKKPKAEVNHALLEEIQQINWRLIDTVVDISDENVGSTAVSAAEMAEGTVVKCSFVPVALSPTLKSQYASLQSPIQPLRLLVPPNYPNCSPIFLDKFPVKSREGNEDLSEKAKSKFSTSLRNLSHPMSLKDVAKTWDTSARGVISEYAQQFGGGTFSSKYGAWEYGTWEDILAA</sequence>
<dbReference type="Proteomes" id="UP001177021">
    <property type="component" value="Unassembled WGS sequence"/>
</dbReference>
<accession>A0ACB0KIY5</accession>
<reference evidence="1" key="1">
    <citation type="submission" date="2023-10" db="EMBL/GenBank/DDBJ databases">
        <authorList>
            <person name="Rodriguez Cubillos JULIANA M."/>
            <person name="De Vega J."/>
        </authorList>
    </citation>
    <scope>NUCLEOTIDE SEQUENCE</scope>
</reference>
<name>A0ACB0KIY5_TRIPR</name>
<evidence type="ECO:0000313" key="1">
    <source>
        <dbReference type="EMBL" id="CAJ2656334.1"/>
    </source>
</evidence>
<protein>
    <submittedName>
        <fullName evidence="1">Uncharacterized protein</fullName>
    </submittedName>
</protein>